<dbReference type="NCBIfam" id="NF004862">
    <property type="entry name" value="PRK06222.1"/>
    <property type="match status" value="1"/>
</dbReference>
<accession>A0A948W610</accession>
<dbReference type="Pfam" id="PF10418">
    <property type="entry name" value="DHODB_Fe-S_bind"/>
    <property type="match status" value="1"/>
</dbReference>
<comment type="cofactor">
    <cofactor evidence="1">
        <name>FAD</name>
        <dbReference type="ChEBI" id="CHEBI:57692"/>
    </cofactor>
    <text evidence="1">Binds 1 FAD per subunit.</text>
</comment>
<dbReference type="InterPro" id="IPR001433">
    <property type="entry name" value="OxRdtase_FAD/NAD-bd"/>
</dbReference>
<feature type="domain" description="FAD-binding FR-type" evidence="3">
    <location>
        <begin position="1"/>
        <end position="95"/>
    </location>
</feature>
<name>A0A948W610_UNCEI</name>
<gene>
    <name evidence="4" type="ORF">KJ970_08795</name>
</gene>
<evidence type="ECO:0000313" key="5">
    <source>
        <dbReference type="Proteomes" id="UP000777784"/>
    </source>
</evidence>
<dbReference type="InterPro" id="IPR039261">
    <property type="entry name" value="FNR_nucleotide-bd"/>
</dbReference>
<dbReference type="SUPFAM" id="SSF63380">
    <property type="entry name" value="Riboflavin synthase domain-like"/>
    <property type="match status" value="1"/>
</dbReference>
<dbReference type="PANTHER" id="PTHR43513:SF3">
    <property type="entry name" value="DIHYDROOROTATE DEHYDROGENASE B (NAD(+)), ELECTRON TRANSFER SUBUNIT-RELATED"/>
    <property type="match status" value="1"/>
</dbReference>
<keyword evidence="2" id="KW-0411">Iron-sulfur</keyword>
<dbReference type="InterPro" id="IPR019480">
    <property type="entry name" value="Dihydroorotate_DH_Fe-S-bd"/>
</dbReference>
<comment type="cofactor">
    <cofactor evidence="2">
        <name>[2Fe-2S] cluster</name>
        <dbReference type="ChEBI" id="CHEBI:190135"/>
    </cofactor>
    <text evidence="2">Binds 1 [2Fe-2S] cluster per subunit.</text>
</comment>
<dbReference type="SUPFAM" id="SSF52343">
    <property type="entry name" value="Ferredoxin reductase-like, C-terminal NADP-linked domain"/>
    <property type="match status" value="1"/>
</dbReference>
<dbReference type="InterPro" id="IPR050353">
    <property type="entry name" value="PyrK_electron_transfer"/>
</dbReference>
<dbReference type="GO" id="GO:0016491">
    <property type="term" value="F:oxidoreductase activity"/>
    <property type="evidence" value="ECO:0007669"/>
    <property type="project" value="InterPro"/>
</dbReference>
<keyword evidence="1" id="KW-0274">FAD</keyword>
<proteinExistence type="predicted"/>
<feature type="binding site" evidence="2">
    <location>
        <position position="225"/>
    </location>
    <ligand>
        <name>[2Fe-2S] cluster</name>
        <dbReference type="ChEBI" id="CHEBI:190135"/>
    </ligand>
</feature>
<dbReference type="Pfam" id="PF00175">
    <property type="entry name" value="NAD_binding_1"/>
    <property type="match status" value="1"/>
</dbReference>
<keyword evidence="2" id="KW-0408">Iron</keyword>
<dbReference type="PROSITE" id="PS51384">
    <property type="entry name" value="FAD_FR"/>
    <property type="match status" value="1"/>
</dbReference>
<dbReference type="CDD" id="cd06219">
    <property type="entry name" value="DHOD_e_trans_like1"/>
    <property type="match status" value="1"/>
</dbReference>
<dbReference type="InterPro" id="IPR017938">
    <property type="entry name" value="Riboflavin_synthase-like_b-brl"/>
</dbReference>
<dbReference type="GO" id="GO:0050660">
    <property type="term" value="F:flavin adenine dinucleotide binding"/>
    <property type="evidence" value="ECO:0007669"/>
    <property type="project" value="InterPro"/>
</dbReference>
<dbReference type="Proteomes" id="UP000777784">
    <property type="component" value="Unassembled WGS sequence"/>
</dbReference>
<dbReference type="GO" id="GO:0046872">
    <property type="term" value="F:metal ion binding"/>
    <property type="evidence" value="ECO:0007669"/>
    <property type="project" value="UniProtKB-KW"/>
</dbReference>
<keyword evidence="2" id="KW-0479">Metal-binding</keyword>
<evidence type="ECO:0000256" key="2">
    <source>
        <dbReference type="PIRSR" id="PIRSR006816-2"/>
    </source>
</evidence>
<sequence length="292" mass="31591">MHKILKMEVLGPAVFRMVVEAAQIARKRKAGQFIILSIDEYGERIPLTIADADSEAGTITLIFQVVGKTTTQLSQMKVGDVIENIVGPLGKPTHIENFGTVVCIGGGIGIAPLFPITQALKKAGNKIITILGARSKDLLILENEMKAISDETIVTTDDGSYGEKALVTGPLQRMIDAGERIDFCVAIGPAIMMKFVSKTTEPYGIPTFVSINTIMIDGTGMCGGCRVSVGGETKFACVDGPEFDGHKVDFDELTNRLHSYNDEESKALKRWNEAHGEGCRMIRQAENLSGEK</sequence>
<dbReference type="PIRSF" id="PIRSF006816">
    <property type="entry name" value="Cyc3_hyd_g"/>
    <property type="match status" value="1"/>
</dbReference>
<dbReference type="AlphaFoldDB" id="A0A948W610"/>
<evidence type="ECO:0000259" key="3">
    <source>
        <dbReference type="PROSITE" id="PS51384"/>
    </source>
</evidence>
<feature type="binding site" evidence="2">
    <location>
        <position position="222"/>
    </location>
    <ligand>
        <name>[2Fe-2S] cluster</name>
        <dbReference type="ChEBI" id="CHEBI:190135"/>
    </ligand>
</feature>
<feature type="binding site" evidence="2">
    <location>
        <position position="237"/>
    </location>
    <ligand>
        <name>[2Fe-2S] cluster</name>
        <dbReference type="ChEBI" id="CHEBI:190135"/>
    </ligand>
</feature>
<dbReference type="InterPro" id="IPR017927">
    <property type="entry name" value="FAD-bd_FR_type"/>
</dbReference>
<dbReference type="Gene3D" id="3.40.50.80">
    <property type="entry name" value="Nucleotide-binding domain of ferredoxin-NADP reductase (FNR) module"/>
    <property type="match status" value="1"/>
</dbReference>
<reference evidence="4" key="1">
    <citation type="submission" date="2021-05" db="EMBL/GenBank/DDBJ databases">
        <title>Energy efficiency and biological interactions define the core microbiome of deep oligotrophic groundwater.</title>
        <authorList>
            <person name="Mehrshad M."/>
            <person name="Lopez-Fernandez M."/>
            <person name="Bell E."/>
            <person name="Bernier-Latmani R."/>
            <person name="Bertilsson S."/>
            <person name="Dopson M."/>
        </authorList>
    </citation>
    <scope>NUCLEOTIDE SEQUENCE</scope>
    <source>
        <strain evidence="4">Modern_marine.mb.64</strain>
    </source>
</reference>
<evidence type="ECO:0000256" key="1">
    <source>
        <dbReference type="PIRSR" id="PIRSR006816-1"/>
    </source>
</evidence>
<dbReference type="InterPro" id="IPR012165">
    <property type="entry name" value="Cyt_c3_hydrogenase_gsu"/>
</dbReference>
<feature type="binding site" evidence="1">
    <location>
        <begin position="62"/>
        <end position="64"/>
    </location>
    <ligand>
        <name>FAD</name>
        <dbReference type="ChEBI" id="CHEBI:57692"/>
    </ligand>
</feature>
<dbReference type="PANTHER" id="PTHR43513">
    <property type="entry name" value="DIHYDROOROTATE DEHYDROGENASE B (NAD(+)), ELECTRON TRANSFER SUBUNIT"/>
    <property type="match status" value="1"/>
</dbReference>
<protein>
    <submittedName>
        <fullName evidence="4">Sulfide/dihydroorotate dehydrogenase-like FAD/NAD-binding protein</fullName>
    </submittedName>
</protein>
<dbReference type="GO" id="GO:0006221">
    <property type="term" value="P:pyrimidine nucleotide biosynthetic process"/>
    <property type="evidence" value="ECO:0007669"/>
    <property type="project" value="InterPro"/>
</dbReference>
<comment type="caution">
    <text evidence="4">The sequence shown here is derived from an EMBL/GenBank/DDBJ whole genome shotgun (WGS) entry which is preliminary data.</text>
</comment>
<dbReference type="Gene3D" id="2.40.30.10">
    <property type="entry name" value="Translation factors"/>
    <property type="match status" value="1"/>
</dbReference>
<keyword evidence="1" id="KW-0285">Flavoprotein</keyword>
<dbReference type="EMBL" id="JAHJDP010000042">
    <property type="protein sequence ID" value="MBU2691014.1"/>
    <property type="molecule type" value="Genomic_DNA"/>
</dbReference>
<dbReference type="GO" id="GO:0051537">
    <property type="term" value="F:2 iron, 2 sulfur cluster binding"/>
    <property type="evidence" value="ECO:0007669"/>
    <property type="project" value="UniProtKB-KW"/>
</dbReference>
<keyword evidence="2" id="KW-0001">2Fe-2S</keyword>
<evidence type="ECO:0000313" key="4">
    <source>
        <dbReference type="EMBL" id="MBU2691014.1"/>
    </source>
</evidence>
<organism evidence="4 5">
    <name type="scientific">Eiseniibacteriota bacterium</name>
    <dbReference type="NCBI Taxonomy" id="2212470"/>
    <lineage>
        <taxon>Bacteria</taxon>
        <taxon>Candidatus Eiseniibacteriota</taxon>
    </lineage>
</organism>